<keyword evidence="2" id="KW-0813">Transport</keyword>
<dbReference type="InterPro" id="IPR001991">
    <property type="entry name" value="Na-dicarboxylate_symporter"/>
</dbReference>
<keyword evidence="3" id="KW-1003">Cell membrane</keyword>
<feature type="transmembrane region" description="Helical" evidence="7">
    <location>
        <begin position="94"/>
        <end position="115"/>
    </location>
</feature>
<dbReference type="EMBL" id="QGGU01000020">
    <property type="protein sequence ID" value="PWK41917.1"/>
    <property type="molecule type" value="Genomic_DNA"/>
</dbReference>
<dbReference type="Gene3D" id="1.10.3860.10">
    <property type="entry name" value="Sodium:dicarboxylate symporter"/>
    <property type="match status" value="1"/>
</dbReference>
<feature type="transmembrane region" description="Helical" evidence="7">
    <location>
        <begin position="191"/>
        <end position="215"/>
    </location>
</feature>
<evidence type="ECO:0000256" key="1">
    <source>
        <dbReference type="ARBA" id="ARBA00004651"/>
    </source>
</evidence>
<dbReference type="GO" id="GO:0005886">
    <property type="term" value="C:plasma membrane"/>
    <property type="evidence" value="ECO:0007669"/>
    <property type="project" value="UniProtKB-SubCell"/>
</dbReference>
<dbReference type="RefSeq" id="WP_146196180.1">
    <property type="nucleotide sequence ID" value="NZ_QGGU01000020.1"/>
</dbReference>
<name>A0A316F6E0_9GAMM</name>
<dbReference type="Pfam" id="PF00375">
    <property type="entry name" value="SDF"/>
    <property type="match status" value="1"/>
</dbReference>
<keyword evidence="5 7" id="KW-1133">Transmembrane helix</keyword>
<protein>
    <submittedName>
        <fullName evidence="8">Sodium:dicarboxylate symporter family protein</fullName>
    </submittedName>
</protein>
<evidence type="ECO:0000256" key="5">
    <source>
        <dbReference type="ARBA" id="ARBA00022989"/>
    </source>
</evidence>
<organism evidence="8 9">
    <name type="scientific">Pleionea mediterranea</name>
    <dbReference type="NCBI Taxonomy" id="523701"/>
    <lineage>
        <taxon>Bacteria</taxon>
        <taxon>Pseudomonadati</taxon>
        <taxon>Pseudomonadota</taxon>
        <taxon>Gammaproteobacteria</taxon>
        <taxon>Oceanospirillales</taxon>
        <taxon>Pleioneaceae</taxon>
        <taxon>Pleionea</taxon>
    </lineage>
</organism>
<dbReference type="PRINTS" id="PR00173">
    <property type="entry name" value="EDTRNSPORT"/>
</dbReference>
<sequence>MFKSFTKMSLSAQIFTGLAAGILFGFILSLSAQISPGVDNVISNYVVTGFDIIKRLFINALKMVVVPLVLVSLICGTCSLSDPKKLGSLGGKSILLYLLTTAIAITLALTLANIFDPGAGVTMETTDYVIKNAPALTEVLGNLVTDNPFKAMASGNMLQVIIFAIIFGIAISRAGESGKKIAGFFDALNDVILKLVTIIMHIAPYGVFCIMAVVIFDTGLEAISKLFVYFVLVAITLVIHASLTYPTLLTLFTGLNPLMLI</sequence>
<feature type="non-terminal residue" evidence="8">
    <location>
        <position position="261"/>
    </location>
</feature>
<feature type="transmembrane region" description="Helical" evidence="7">
    <location>
        <begin position="151"/>
        <end position="171"/>
    </location>
</feature>
<reference evidence="8 9" key="1">
    <citation type="submission" date="2018-05" db="EMBL/GenBank/DDBJ databases">
        <title>Genomic Encyclopedia of Type Strains, Phase IV (KMG-IV): sequencing the most valuable type-strain genomes for metagenomic binning, comparative biology and taxonomic classification.</title>
        <authorList>
            <person name="Goeker M."/>
        </authorList>
    </citation>
    <scope>NUCLEOTIDE SEQUENCE [LARGE SCALE GENOMIC DNA]</scope>
    <source>
        <strain evidence="8 9">DSM 25350</strain>
    </source>
</reference>
<keyword evidence="6 7" id="KW-0472">Membrane</keyword>
<dbReference type="AlphaFoldDB" id="A0A316F6E0"/>
<evidence type="ECO:0000256" key="3">
    <source>
        <dbReference type="ARBA" id="ARBA00022475"/>
    </source>
</evidence>
<proteinExistence type="predicted"/>
<evidence type="ECO:0000313" key="9">
    <source>
        <dbReference type="Proteomes" id="UP000245790"/>
    </source>
</evidence>
<feature type="transmembrane region" description="Helical" evidence="7">
    <location>
        <begin position="227"/>
        <end position="252"/>
    </location>
</feature>
<accession>A0A316F6E0</accession>
<evidence type="ECO:0000256" key="4">
    <source>
        <dbReference type="ARBA" id="ARBA00022692"/>
    </source>
</evidence>
<keyword evidence="4 7" id="KW-0812">Transmembrane</keyword>
<evidence type="ECO:0000256" key="2">
    <source>
        <dbReference type="ARBA" id="ARBA00022448"/>
    </source>
</evidence>
<gene>
    <name evidence="8" type="ORF">C8D97_12015</name>
</gene>
<evidence type="ECO:0000256" key="6">
    <source>
        <dbReference type="ARBA" id="ARBA00023136"/>
    </source>
</evidence>
<evidence type="ECO:0000313" key="8">
    <source>
        <dbReference type="EMBL" id="PWK41917.1"/>
    </source>
</evidence>
<dbReference type="InterPro" id="IPR036458">
    <property type="entry name" value="Na:dicarbo_symporter_sf"/>
</dbReference>
<comment type="caution">
    <text evidence="8">The sequence shown here is derived from an EMBL/GenBank/DDBJ whole genome shotgun (WGS) entry which is preliminary data.</text>
</comment>
<dbReference type="OrthoDB" id="9766690at2"/>
<dbReference type="SUPFAM" id="SSF118215">
    <property type="entry name" value="Proton glutamate symport protein"/>
    <property type="match status" value="1"/>
</dbReference>
<dbReference type="Proteomes" id="UP000245790">
    <property type="component" value="Unassembled WGS sequence"/>
</dbReference>
<comment type="subcellular location">
    <subcellularLocation>
        <location evidence="1">Cell membrane</location>
        <topology evidence="1">Multi-pass membrane protein</topology>
    </subcellularLocation>
</comment>
<feature type="transmembrane region" description="Helical" evidence="7">
    <location>
        <begin position="56"/>
        <end position="82"/>
    </location>
</feature>
<dbReference type="GO" id="GO:0006835">
    <property type="term" value="P:dicarboxylic acid transport"/>
    <property type="evidence" value="ECO:0007669"/>
    <property type="project" value="TreeGrafter"/>
</dbReference>
<keyword evidence="9" id="KW-1185">Reference proteome</keyword>
<dbReference type="PANTHER" id="PTHR42865:SF7">
    <property type="entry name" value="PROTON_GLUTAMATE-ASPARTATE SYMPORTER"/>
    <property type="match status" value="1"/>
</dbReference>
<evidence type="ECO:0000256" key="7">
    <source>
        <dbReference type="SAM" id="Phobius"/>
    </source>
</evidence>
<dbReference type="GO" id="GO:0015293">
    <property type="term" value="F:symporter activity"/>
    <property type="evidence" value="ECO:0007669"/>
    <property type="project" value="UniProtKB-KW"/>
</dbReference>
<dbReference type="PANTHER" id="PTHR42865">
    <property type="entry name" value="PROTON/GLUTAMATE-ASPARTATE SYMPORTER"/>
    <property type="match status" value="1"/>
</dbReference>